<dbReference type="Pfam" id="PF14207">
    <property type="entry name" value="DpnD-PcfM"/>
    <property type="match status" value="1"/>
</dbReference>
<accession>A0A845RC19</accession>
<organism evidence="2 3">
    <name type="scientific">Anaerotruncus colihominis</name>
    <dbReference type="NCBI Taxonomy" id="169435"/>
    <lineage>
        <taxon>Bacteria</taxon>
        <taxon>Bacillati</taxon>
        <taxon>Bacillota</taxon>
        <taxon>Clostridia</taxon>
        <taxon>Eubacteriales</taxon>
        <taxon>Oscillospiraceae</taxon>
        <taxon>Anaerotruncus</taxon>
    </lineage>
</organism>
<sequence length="60" mass="6867">MDKLTRKFQVVITETLKLRVDVEAGSKDEAEQIVADGWRNSQYILDSENFTGVEFEASEE</sequence>
<dbReference type="Proteomes" id="UP000446348">
    <property type="component" value="Unassembled WGS sequence"/>
</dbReference>
<name>A0A845RC19_9FIRM</name>
<proteinExistence type="predicted"/>
<reference evidence="2 3" key="1">
    <citation type="submission" date="2018-08" db="EMBL/GenBank/DDBJ databases">
        <title>Murine metabolic-syndrome-specific gut microbial biobank.</title>
        <authorList>
            <person name="Liu C."/>
        </authorList>
    </citation>
    <scope>NUCLEOTIDE SEQUENCE [LARGE SCALE GENOMIC DNA]</scope>
    <source>
        <strain evidence="2 3">X69</strain>
    </source>
</reference>
<dbReference type="EMBL" id="QXWZ01000001">
    <property type="protein sequence ID" value="NBI77283.1"/>
    <property type="molecule type" value="Genomic_DNA"/>
</dbReference>
<dbReference type="RefSeq" id="WP_160208059.1">
    <property type="nucleotide sequence ID" value="NZ_QXWZ01000001.1"/>
</dbReference>
<evidence type="ECO:0000313" key="3">
    <source>
        <dbReference type="Proteomes" id="UP000446348"/>
    </source>
</evidence>
<evidence type="ECO:0000259" key="1">
    <source>
        <dbReference type="Pfam" id="PF14207"/>
    </source>
</evidence>
<dbReference type="InterPro" id="IPR025575">
    <property type="entry name" value="DpnD/PcfM_C"/>
</dbReference>
<dbReference type="OrthoDB" id="9813511at2"/>
<dbReference type="AlphaFoldDB" id="A0A845RC19"/>
<evidence type="ECO:0000313" key="2">
    <source>
        <dbReference type="EMBL" id="NBI77283.1"/>
    </source>
</evidence>
<feature type="domain" description="DpnD/PcfM-like C-terminal" evidence="1">
    <location>
        <begin position="9"/>
        <end position="51"/>
    </location>
</feature>
<comment type="caution">
    <text evidence="2">The sequence shown here is derived from an EMBL/GenBank/DDBJ whole genome shotgun (WGS) entry which is preliminary data.</text>
</comment>
<gene>
    <name evidence="2" type="ORF">D3Z39_00055</name>
</gene>
<protein>
    <recommendedName>
        <fullName evidence="1">DpnD/PcfM-like C-terminal domain-containing protein</fullName>
    </recommendedName>
</protein>